<keyword evidence="5 12" id="KW-0378">Hydrolase</keyword>
<reference evidence="15" key="1">
    <citation type="submission" date="2022-07" db="EMBL/GenBank/DDBJ databases">
        <title>Phylogenomic reconstructions and comparative analyses of Kickxellomycotina fungi.</title>
        <authorList>
            <person name="Reynolds N.K."/>
            <person name="Stajich J.E."/>
            <person name="Barry K."/>
            <person name="Grigoriev I.V."/>
            <person name="Crous P."/>
            <person name="Smith M.E."/>
        </authorList>
    </citation>
    <scope>NUCLEOTIDE SEQUENCE</scope>
    <source>
        <strain evidence="15">RSA 567</strain>
    </source>
</reference>
<dbReference type="InterPro" id="IPR050749">
    <property type="entry name" value="Glycosyl_Hydrolase_47"/>
</dbReference>
<keyword evidence="4 10" id="KW-0479">Metal-binding</keyword>
<dbReference type="InterPro" id="IPR036026">
    <property type="entry name" value="Seven-hairpin_glycosidases"/>
</dbReference>
<dbReference type="GO" id="GO:0004571">
    <property type="term" value="F:mannosyl-oligosaccharide 1,2-alpha-mannosidase activity"/>
    <property type="evidence" value="ECO:0007669"/>
    <property type="project" value="UniProtKB-EC"/>
</dbReference>
<keyword evidence="16" id="KW-1185">Reference proteome</keyword>
<dbReference type="PANTHER" id="PTHR11742">
    <property type="entry name" value="MANNOSYL-OLIGOSACCHARIDE ALPHA-1,2-MANNOSIDASE-RELATED"/>
    <property type="match status" value="1"/>
</dbReference>
<dbReference type="PANTHER" id="PTHR11742:SF55">
    <property type="entry name" value="ENDOPLASMIC RETICULUM MANNOSYL-OLIGOSACCHARIDE 1,2-ALPHA-MANNOSIDASE"/>
    <property type="match status" value="1"/>
</dbReference>
<dbReference type="GO" id="GO:0005509">
    <property type="term" value="F:calcium ion binding"/>
    <property type="evidence" value="ECO:0007669"/>
    <property type="project" value="InterPro"/>
</dbReference>
<comment type="cofactor">
    <cofactor evidence="1 10">
        <name>Ca(2+)</name>
        <dbReference type="ChEBI" id="CHEBI:29108"/>
    </cofactor>
</comment>
<evidence type="ECO:0000256" key="14">
    <source>
        <dbReference type="SAM" id="Phobius"/>
    </source>
</evidence>
<dbReference type="PRINTS" id="PR00747">
    <property type="entry name" value="GLYHDRLASE47"/>
</dbReference>
<evidence type="ECO:0000256" key="5">
    <source>
        <dbReference type="ARBA" id="ARBA00022801"/>
    </source>
</evidence>
<evidence type="ECO:0000256" key="11">
    <source>
        <dbReference type="PIRSR" id="PIRSR601382-3"/>
    </source>
</evidence>
<comment type="catalytic activity">
    <reaction evidence="8">
        <text>N(4)-(alpha-D-Man-(1-&gt;2)-alpha-D-Man-(1-&gt;2)-alpha-D-Man-(1-&gt;3)-[alpha-D-Man-(1-&gt;3)-[alpha-D-Man-(1-&gt;2)-alpha-D-Man-(1-&gt;6)]-alpha-D-Man-(1-&gt;6)]-beta-D-Man-(1-&gt;4)-beta-D-GlcNAc-(1-&gt;4)-beta-D-GlcNAc)-L-asparaginyl-[protein] (N-glucan mannose isomer 8A1,2,3B1,3) + 3 H2O = N(4)-(alpha-D-Man-(1-&gt;3)-[alpha-D-Man-(1-&gt;3)-[alpha-D-Man-(1-&gt;6)]-alpha-D-Man-(1-&gt;6)]-beta-D-Man-(1-&gt;4)-beta-D-GlcNAc-(1-&gt;4)-beta-D-GlcNAc)-L-asparaginyl-[protein] (N-glucan mannose isomer 5A1,2) + 3 beta-D-mannose</text>
        <dbReference type="Rhea" id="RHEA:56028"/>
        <dbReference type="Rhea" id="RHEA-COMP:14358"/>
        <dbReference type="Rhea" id="RHEA-COMP:14367"/>
        <dbReference type="ChEBI" id="CHEBI:15377"/>
        <dbReference type="ChEBI" id="CHEBI:28563"/>
        <dbReference type="ChEBI" id="CHEBI:59087"/>
        <dbReference type="ChEBI" id="CHEBI:60628"/>
        <dbReference type="EC" id="3.2.1.113"/>
    </reaction>
</comment>
<dbReference type="GO" id="GO:0005975">
    <property type="term" value="P:carbohydrate metabolic process"/>
    <property type="evidence" value="ECO:0007669"/>
    <property type="project" value="InterPro"/>
</dbReference>
<feature type="compositionally biased region" description="Basic residues" evidence="13">
    <location>
        <begin position="1"/>
        <end position="10"/>
    </location>
</feature>
<keyword evidence="14" id="KW-0812">Transmembrane</keyword>
<evidence type="ECO:0000256" key="10">
    <source>
        <dbReference type="PIRSR" id="PIRSR601382-2"/>
    </source>
</evidence>
<keyword evidence="7 11" id="KW-1015">Disulfide bond</keyword>
<comment type="pathway">
    <text evidence="2">Protein modification; protein glycosylation.</text>
</comment>
<evidence type="ECO:0000256" key="12">
    <source>
        <dbReference type="RuleBase" id="RU361193"/>
    </source>
</evidence>
<dbReference type="GO" id="GO:0005783">
    <property type="term" value="C:endoplasmic reticulum"/>
    <property type="evidence" value="ECO:0007669"/>
    <property type="project" value="TreeGrafter"/>
</dbReference>
<evidence type="ECO:0000313" key="16">
    <source>
        <dbReference type="Proteomes" id="UP001151582"/>
    </source>
</evidence>
<dbReference type="EMBL" id="JANBQB010000691">
    <property type="protein sequence ID" value="KAJ1974181.1"/>
    <property type="molecule type" value="Genomic_DNA"/>
</dbReference>
<evidence type="ECO:0000256" key="7">
    <source>
        <dbReference type="ARBA" id="ARBA00023157"/>
    </source>
</evidence>
<name>A0A9W8E6U0_9FUNG</name>
<evidence type="ECO:0000256" key="2">
    <source>
        <dbReference type="ARBA" id="ARBA00004922"/>
    </source>
</evidence>
<evidence type="ECO:0000313" key="15">
    <source>
        <dbReference type="EMBL" id="KAJ1974181.1"/>
    </source>
</evidence>
<dbReference type="OrthoDB" id="8118055at2759"/>
<feature type="compositionally biased region" description="Polar residues" evidence="13">
    <location>
        <begin position="40"/>
        <end position="58"/>
    </location>
</feature>
<comment type="similarity">
    <text evidence="3 12">Belongs to the glycosyl hydrolase 47 family.</text>
</comment>
<evidence type="ECO:0000256" key="13">
    <source>
        <dbReference type="SAM" id="MobiDB-lite"/>
    </source>
</evidence>
<feature type="disulfide bond" evidence="11">
    <location>
        <begin position="419"/>
        <end position="448"/>
    </location>
</feature>
<comment type="caution">
    <text evidence="15">The sequence shown here is derived from an EMBL/GenBank/DDBJ whole genome shotgun (WGS) entry which is preliminary data.</text>
</comment>
<evidence type="ECO:0000256" key="1">
    <source>
        <dbReference type="ARBA" id="ARBA00001913"/>
    </source>
</evidence>
<evidence type="ECO:0000256" key="8">
    <source>
        <dbReference type="ARBA" id="ARBA00047669"/>
    </source>
</evidence>
<keyword evidence="14" id="KW-1133">Transmembrane helix</keyword>
<evidence type="ECO:0000256" key="6">
    <source>
        <dbReference type="ARBA" id="ARBA00022837"/>
    </source>
</evidence>
<sequence length="604" mass="68001">MDKHLLRRGMRREASSPVPTQPPNDTSPTSTVITIGPNDAQATSAIPASSTQPSPTFSDNRDAVLDHGNKISFWGTLSNRMIGLLMLVTLLSVFFLLRYFHFTEQFSGFPIPSGSSDGPLRHPSVQAPIIQTKQDRQRAEHIRDAVRHAWKGYTTVAFGADEVLPVTNVSHSHWGGYGVSLIDALDTLWFLGFKEEFHQALGHVHRLDFSQFGTPRLSFFETVIRTIGGLLSTYEITNDRTVLQKALQMADILEPAMNNSLGFPYHDVNPVTGEGTNPSWNGERFILSEVATFQLEYAKLSRHSGNPKYHDAAQAVMNTLYTQKPPIPGLYPISIDMTGAYAKDAVSFGANGDSFYEYLLKRYILTDRTEPMFKDMYIEAIEAMTKHLIHPVIYHEDMVYVGELGPMNDEQTSFHTLACFVPGMLALGSKVLNRPDDLLLAEKMVNACVHVAKSSKSGLAYDAVRFGTYDDYRSNLDVFPERAETLKTRGFVATSVEHILRPEIVESLFILYRITGNRRYQEHGWEIFQSLEKYAKTPVAYSALRNVDSIEDISGNWSNSMESFFLAETMKYLYLLFADPKLISLDHYVFNTEAHPLKIMHSSH</sequence>
<keyword evidence="12" id="KW-0326">Glycosidase</keyword>
<dbReference type="InterPro" id="IPR012341">
    <property type="entry name" value="6hp_glycosidase-like_sf"/>
</dbReference>
<dbReference type="GO" id="GO:0016020">
    <property type="term" value="C:membrane"/>
    <property type="evidence" value="ECO:0007669"/>
    <property type="project" value="InterPro"/>
</dbReference>
<dbReference type="Proteomes" id="UP001151582">
    <property type="component" value="Unassembled WGS sequence"/>
</dbReference>
<comment type="catalytic activity">
    <reaction evidence="9">
        <text>N(4)-(alpha-D-Man-(1-&gt;2)-alpha-D-Man-(1-&gt;2)-alpha-D-Man-(1-&gt;3)-[alpha-D-Man-(1-&gt;2)-alpha-D-Man-(1-&gt;3)-[alpha-D-Man-(1-&gt;2)-alpha-D-Man-(1-&gt;6)]-alpha-D-Man-(1-&gt;6)]-beta-D-Man-(1-&gt;4)-beta-D-GlcNAc-(1-&gt;4)-beta-D-GlcNAc)-L-asparaginyl-[protein] (N-glucan mannose isomer 9A1,2,3B1,2,3) + 4 H2O = N(4)-(alpha-D-Man-(1-&gt;3)-[alpha-D-Man-(1-&gt;3)-[alpha-D-Man-(1-&gt;6)]-alpha-D-Man-(1-&gt;6)]-beta-D-Man-(1-&gt;4)-beta-D-GlcNAc-(1-&gt;4)-beta-D-GlcNAc)-L-asparaginyl-[protein] (N-glucan mannose isomer 5A1,2) + 4 beta-D-mannose</text>
        <dbReference type="Rhea" id="RHEA:56008"/>
        <dbReference type="Rhea" id="RHEA-COMP:14356"/>
        <dbReference type="Rhea" id="RHEA-COMP:14367"/>
        <dbReference type="ChEBI" id="CHEBI:15377"/>
        <dbReference type="ChEBI" id="CHEBI:28563"/>
        <dbReference type="ChEBI" id="CHEBI:59087"/>
        <dbReference type="ChEBI" id="CHEBI:139493"/>
        <dbReference type="EC" id="3.2.1.113"/>
    </reaction>
</comment>
<keyword evidence="6 10" id="KW-0106">Calcium</keyword>
<feature type="compositionally biased region" description="Polar residues" evidence="13">
    <location>
        <begin position="23"/>
        <end position="33"/>
    </location>
</feature>
<feature type="region of interest" description="Disordered" evidence="13">
    <location>
        <begin position="1"/>
        <end position="61"/>
    </location>
</feature>
<feature type="transmembrane region" description="Helical" evidence="14">
    <location>
        <begin position="81"/>
        <end position="100"/>
    </location>
</feature>
<evidence type="ECO:0000256" key="4">
    <source>
        <dbReference type="ARBA" id="ARBA00022723"/>
    </source>
</evidence>
<dbReference type="EC" id="3.2.1.-" evidence="12"/>
<protein>
    <recommendedName>
        <fullName evidence="12">alpha-1,2-Mannosidase</fullName>
        <ecNumber evidence="12">3.2.1.-</ecNumber>
    </recommendedName>
</protein>
<gene>
    <name evidence="15" type="ORF">H4R34_004811</name>
</gene>
<evidence type="ECO:0000256" key="9">
    <source>
        <dbReference type="ARBA" id="ARBA00048605"/>
    </source>
</evidence>
<proteinExistence type="inferred from homology"/>
<dbReference type="Pfam" id="PF01532">
    <property type="entry name" value="Glyco_hydro_47"/>
    <property type="match status" value="1"/>
</dbReference>
<evidence type="ECO:0000256" key="3">
    <source>
        <dbReference type="ARBA" id="ARBA00007658"/>
    </source>
</evidence>
<feature type="binding site" evidence="10">
    <location>
        <position position="592"/>
    </location>
    <ligand>
        <name>Ca(2+)</name>
        <dbReference type="ChEBI" id="CHEBI:29108"/>
    </ligand>
</feature>
<dbReference type="SUPFAM" id="SSF48225">
    <property type="entry name" value="Seven-hairpin glycosidases"/>
    <property type="match status" value="1"/>
</dbReference>
<dbReference type="InterPro" id="IPR001382">
    <property type="entry name" value="Glyco_hydro_47"/>
</dbReference>
<accession>A0A9W8E6U0</accession>
<keyword evidence="14" id="KW-0472">Membrane</keyword>
<dbReference type="AlphaFoldDB" id="A0A9W8E6U0"/>
<dbReference type="Gene3D" id="1.50.10.10">
    <property type="match status" value="1"/>
</dbReference>
<organism evidence="15 16">
    <name type="scientific">Dimargaris verticillata</name>
    <dbReference type="NCBI Taxonomy" id="2761393"/>
    <lineage>
        <taxon>Eukaryota</taxon>
        <taxon>Fungi</taxon>
        <taxon>Fungi incertae sedis</taxon>
        <taxon>Zoopagomycota</taxon>
        <taxon>Kickxellomycotina</taxon>
        <taxon>Dimargaritomycetes</taxon>
        <taxon>Dimargaritales</taxon>
        <taxon>Dimargaritaceae</taxon>
        <taxon>Dimargaris</taxon>
    </lineage>
</organism>
<dbReference type="GO" id="GO:0036503">
    <property type="term" value="P:ERAD pathway"/>
    <property type="evidence" value="ECO:0007669"/>
    <property type="project" value="UniProtKB-ARBA"/>
</dbReference>